<name>Q8DW13_STRMU</name>
<sequence length="53" mass="6158">MTGAIIFQNFNICDIWLKSIGNFSVKLDKLELLNSDRCFCKILTNIDKRGFFI</sequence>
<dbReference type="Proteomes" id="UP000002512">
    <property type="component" value="Chromosome"/>
</dbReference>
<dbReference type="KEGG" id="smu:SMU_276c"/>
<gene>
    <name evidence="1" type="ordered locus">SMU_276c</name>
</gene>
<reference evidence="1 2" key="1">
    <citation type="journal article" date="2002" name="Proc. Natl. Acad. Sci. U.S.A.">
        <title>Genome sequence of Streptococcus mutans UA159, a cariogenic dental pathogen.</title>
        <authorList>
            <person name="Ajdic D."/>
            <person name="McShan W.M."/>
            <person name="McLaughlin R.E."/>
            <person name="Savic G."/>
            <person name="Chang J."/>
            <person name="Carson M.B."/>
            <person name="Primeaux C."/>
            <person name="Tian R."/>
            <person name="Kenton S."/>
            <person name="Jia H."/>
            <person name="Lin S."/>
            <person name="Qian Y."/>
            <person name="Li S."/>
            <person name="Zhu H."/>
            <person name="Najar F."/>
            <person name="Lai H."/>
            <person name="White J."/>
            <person name="Roe B.A."/>
            <person name="Ferretti J.J."/>
        </authorList>
    </citation>
    <scope>NUCLEOTIDE SEQUENCE [LARGE SCALE GENOMIC DNA]</scope>
    <source>
        <strain evidence="2">ATCC 700610 / UA159</strain>
    </source>
</reference>
<dbReference type="HOGENOM" id="CLU_201973_0_0_9"/>
<organism evidence="1 2">
    <name type="scientific">Streptococcus mutans serotype c (strain ATCC 700610 / UA159)</name>
    <dbReference type="NCBI Taxonomy" id="210007"/>
    <lineage>
        <taxon>Bacteria</taxon>
        <taxon>Bacillati</taxon>
        <taxon>Bacillota</taxon>
        <taxon>Bacilli</taxon>
        <taxon>Lactobacillales</taxon>
        <taxon>Streptococcaceae</taxon>
        <taxon>Streptococcus</taxon>
    </lineage>
</organism>
<evidence type="ECO:0000313" key="2">
    <source>
        <dbReference type="Proteomes" id="UP000002512"/>
    </source>
</evidence>
<protein>
    <submittedName>
        <fullName evidence="1">Uncharacterized protein</fullName>
    </submittedName>
</protein>
<dbReference type="AlphaFoldDB" id="Q8DW13"/>
<proteinExistence type="predicted"/>
<evidence type="ECO:0000313" key="1">
    <source>
        <dbReference type="EMBL" id="AAN58043.1"/>
    </source>
</evidence>
<accession>Q8DW13</accession>
<keyword evidence="2" id="KW-1185">Reference proteome</keyword>
<dbReference type="EMBL" id="AE014133">
    <property type="protein sequence ID" value="AAN58043.1"/>
    <property type="molecule type" value="Genomic_DNA"/>
</dbReference>